<dbReference type="EMBL" id="JAODUO010000229">
    <property type="protein sequence ID" value="KAK2185589.1"/>
    <property type="molecule type" value="Genomic_DNA"/>
</dbReference>
<evidence type="ECO:0000313" key="1">
    <source>
        <dbReference type="EMBL" id="KAK2185589.1"/>
    </source>
</evidence>
<proteinExistence type="predicted"/>
<reference evidence="1" key="1">
    <citation type="journal article" date="2023" name="Mol. Biol. Evol.">
        <title>Third-Generation Sequencing Reveals the Adaptive Role of the Epigenome in Three Deep-Sea Polychaetes.</title>
        <authorList>
            <person name="Perez M."/>
            <person name="Aroh O."/>
            <person name="Sun Y."/>
            <person name="Lan Y."/>
            <person name="Juniper S.K."/>
            <person name="Young C.R."/>
            <person name="Angers B."/>
            <person name="Qian P.Y."/>
        </authorList>
    </citation>
    <scope>NUCLEOTIDE SEQUENCE</scope>
    <source>
        <strain evidence="1">R07B-5</strain>
    </source>
</reference>
<protein>
    <submittedName>
        <fullName evidence="1">Uncharacterized protein</fullName>
    </submittedName>
</protein>
<dbReference type="AlphaFoldDB" id="A0AAD9P043"/>
<name>A0AAD9P043_RIDPI</name>
<accession>A0AAD9P043</accession>
<keyword evidence="2" id="KW-1185">Reference proteome</keyword>
<organism evidence="1 2">
    <name type="scientific">Ridgeia piscesae</name>
    <name type="common">Tubeworm</name>
    <dbReference type="NCBI Taxonomy" id="27915"/>
    <lineage>
        <taxon>Eukaryota</taxon>
        <taxon>Metazoa</taxon>
        <taxon>Spiralia</taxon>
        <taxon>Lophotrochozoa</taxon>
        <taxon>Annelida</taxon>
        <taxon>Polychaeta</taxon>
        <taxon>Sedentaria</taxon>
        <taxon>Canalipalpata</taxon>
        <taxon>Sabellida</taxon>
        <taxon>Siboglinidae</taxon>
        <taxon>Ridgeia</taxon>
    </lineage>
</organism>
<gene>
    <name evidence="1" type="ORF">NP493_230g00000</name>
</gene>
<evidence type="ECO:0000313" key="2">
    <source>
        <dbReference type="Proteomes" id="UP001209878"/>
    </source>
</evidence>
<comment type="caution">
    <text evidence="1">The sequence shown here is derived from an EMBL/GenBank/DDBJ whole genome shotgun (WGS) entry which is preliminary data.</text>
</comment>
<sequence>MNTYTSAMKLYKYAAIFCNMLSVCSGKHIFNNMFQ</sequence>
<dbReference type="Proteomes" id="UP001209878">
    <property type="component" value="Unassembled WGS sequence"/>
</dbReference>